<dbReference type="InterPro" id="IPR023137">
    <property type="entry name" value="BrxA_sf"/>
</dbReference>
<accession>L9XLC2</accession>
<dbReference type="AlphaFoldDB" id="L9XLC2"/>
<proteinExistence type="predicted"/>
<organism evidence="1 2">
    <name type="scientific">Natronococcus jeotgali DSM 18795</name>
    <dbReference type="NCBI Taxonomy" id="1227498"/>
    <lineage>
        <taxon>Archaea</taxon>
        <taxon>Methanobacteriati</taxon>
        <taxon>Methanobacteriota</taxon>
        <taxon>Stenosarchaea group</taxon>
        <taxon>Halobacteria</taxon>
        <taxon>Halobacteriales</taxon>
        <taxon>Natrialbaceae</taxon>
        <taxon>Natronococcus</taxon>
    </lineage>
</organism>
<dbReference type="EMBL" id="AOIA01000057">
    <property type="protein sequence ID" value="ELY62515.1"/>
    <property type="molecule type" value="Genomic_DNA"/>
</dbReference>
<evidence type="ECO:0000313" key="1">
    <source>
        <dbReference type="EMBL" id="ELY62515.1"/>
    </source>
</evidence>
<dbReference type="Proteomes" id="UP000011531">
    <property type="component" value="Unassembled WGS sequence"/>
</dbReference>
<name>L9XLC2_9EURY</name>
<comment type="caution">
    <text evidence="1">The sequence shown here is derived from an EMBL/GenBank/DDBJ whole genome shotgun (WGS) entry which is preliminary data.</text>
</comment>
<keyword evidence="2" id="KW-1185">Reference proteome</keyword>
<sequence>MVNGRERGDTVQSLNGQFSTEETHIGLVAASLDLDQTREIAELYNDSGDWSTASERWLDERRAERVTIEGSRRSFNAIMPRLQEAGGGLPPLRCLPDILDRCRNQRDQYQVIYCYLVAEDAVFRYVLHEYLVQGGNRGASHLDFSDSQVIEMLEEFQHMGGEPLDWAESTKDRWASNFRGVLRSIGVIDSRQGTTGEVPNIGDVPLEVAAYWSWHEEGDEWLIDPLGWRYLFQPEPFWEPQTQRLTKSTRWTSHQAHGRRGYEPVDNFYTALAGQTE</sequence>
<protein>
    <recommendedName>
        <fullName evidence="3">Inner membrane protein (DUF1819)</fullName>
    </recommendedName>
</protein>
<evidence type="ECO:0008006" key="3">
    <source>
        <dbReference type="Google" id="ProtNLM"/>
    </source>
</evidence>
<dbReference type="OrthoDB" id="172333at2157"/>
<evidence type="ECO:0000313" key="2">
    <source>
        <dbReference type="Proteomes" id="UP000011531"/>
    </source>
</evidence>
<dbReference type="Gene3D" id="1.10.3540.10">
    <property type="entry name" value="uncharacterized protein from magnetospirillum magneticum domain"/>
    <property type="match status" value="1"/>
</dbReference>
<gene>
    <name evidence="1" type="ORF">C492_07955</name>
</gene>
<reference evidence="1 2" key="1">
    <citation type="journal article" date="2014" name="PLoS Genet.">
        <title>Phylogenetically driven sequencing of extremely halophilic archaea reveals strategies for static and dynamic osmo-response.</title>
        <authorList>
            <person name="Becker E.A."/>
            <person name="Seitzer P.M."/>
            <person name="Tritt A."/>
            <person name="Larsen D."/>
            <person name="Krusor M."/>
            <person name="Yao A.I."/>
            <person name="Wu D."/>
            <person name="Madern D."/>
            <person name="Eisen J.A."/>
            <person name="Darling A.E."/>
            <person name="Facciotti M.T."/>
        </authorList>
    </citation>
    <scope>NUCLEOTIDE SEQUENCE [LARGE SCALE GENOMIC DNA]</scope>
    <source>
        <strain evidence="1 2">DSM 18795</strain>
    </source>
</reference>